<evidence type="ECO:0000256" key="1">
    <source>
        <dbReference type="ARBA" id="ARBA00004123"/>
    </source>
</evidence>
<comment type="subcellular location">
    <subcellularLocation>
        <location evidence="1">Nucleus</location>
    </subcellularLocation>
</comment>
<dbReference type="SMART" id="SM01115">
    <property type="entry name" value="cwf21"/>
    <property type="match status" value="1"/>
</dbReference>
<comment type="similarity">
    <text evidence="2">Belongs to the CWC21 family.</text>
</comment>
<sequence length="173" mass="19664">MSYNGIGLQTPRGSGTSGYVQKNVVAKKTEGVREKRKREAENEHRRMIRVKMNEARKNAGADVRSHDEKRYVEVKCMELRESLEDEDVEDAEIDKKVASLRVKLLAEQEGRTEERKSELQTDEGQGLLDNTPSVPTEVNKHKNAGLETTADLPKSETAALKSVYDYVPRYDKR</sequence>
<dbReference type="PANTHER" id="PTHR36562:SF5">
    <property type="entry name" value="SERINE_ARGININE REPETITIVE MATRIX 2"/>
    <property type="match status" value="1"/>
</dbReference>
<dbReference type="Pfam" id="PF08312">
    <property type="entry name" value="cwf21"/>
    <property type="match status" value="1"/>
</dbReference>
<keyword evidence="11" id="KW-1185">Reference proteome</keyword>
<evidence type="ECO:0000256" key="8">
    <source>
        <dbReference type="SAM" id="MobiDB-lite"/>
    </source>
</evidence>
<dbReference type="Gene3D" id="6.10.140.420">
    <property type="match status" value="1"/>
</dbReference>
<dbReference type="EMBL" id="CP034457">
    <property type="protein sequence ID" value="QBM87187.1"/>
    <property type="molecule type" value="Genomic_DNA"/>
</dbReference>
<evidence type="ECO:0000256" key="3">
    <source>
        <dbReference type="ARBA" id="ARBA00020641"/>
    </source>
</evidence>
<keyword evidence="7" id="KW-0539">Nucleus</keyword>
<evidence type="ECO:0000313" key="10">
    <source>
        <dbReference type="EMBL" id="QBM87187.1"/>
    </source>
</evidence>
<dbReference type="CDD" id="cd21372">
    <property type="entry name" value="cwf21_CWC21-like"/>
    <property type="match status" value="1"/>
</dbReference>
<gene>
    <name evidence="10" type="primary">MPUL0B03860</name>
    <name evidence="10" type="ORF">METSCH_B03860</name>
</gene>
<evidence type="ECO:0000313" key="11">
    <source>
        <dbReference type="Proteomes" id="UP000292447"/>
    </source>
</evidence>
<keyword evidence="6" id="KW-0508">mRNA splicing</keyword>
<dbReference type="AlphaFoldDB" id="A0A4P6XIV7"/>
<evidence type="ECO:0000256" key="7">
    <source>
        <dbReference type="ARBA" id="ARBA00023242"/>
    </source>
</evidence>
<dbReference type="PANTHER" id="PTHR36562">
    <property type="entry name" value="SERINE/ARGININE REPETITIVE MATRIX 2"/>
    <property type="match status" value="1"/>
</dbReference>
<keyword evidence="4" id="KW-0507">mRNA processing</keyword>
<protein>
    <recommendedName>
        <fullName evidence="3">Pre-mRNA-splicing factor CWC21</fullName>
    </recommendedName>
</protein>
<evidence type="ECO:0000256" key="6">
    <source>
        <dbReference type="ARBA" id="ARBA00023187"/>
    </source>
</evidence>
<feature type="region of interest" description="Disordered" evidence="8">
    <location>
        <begin position="1"/>
        <end position="22"/>
    </location>
</feature>
<accession>A0A4P6XIV7</accession>
<feature type="region of interest" description="Disordered" evidence="8">
    <location>
        <begin position="106"/>
        <end position="155"/>
    </location>
</feature>
<feature type="compositionally biased region" description="Polar residues" evidence="8">
    <location>
        <begin position="11"/>
        <end position="20"/>
    </location>
</feature>
<evidence type="ECO:0000259" key="9">
    <source>
        <dbReference type="SMART" id="SM01115"/>
    </source>
</evidence>
<feature type="compositionally biased region" description="Basic and acidic residues" evidence="8">
    <location>
        <begin position="106"/>
        <end position="119"/>
    </location>
</feature>
<dbReference type="GO" id="GO:0006397">
    <property type="term" value="P:mRNA processing"/>
    <property type="evidence" value="ECO:0007669"/>
    <property type="project" value="UniProtKB-KW"/>
</dbReference>
<dbReference type="Proteomes" id="UP000292447">
    <property type="component" value="Chromosome II"/>
</dbReference>
<dbReference type="InterPro" id="IPR051372">
    <property type="entry name" value="CWC21"/>
</dbReference>
<evidence type="ECO:0000256" key="2">
    <source>
        <dbReference type="ARBA" id="ARBA00005954"/>
    </source>
</evidence>
<keyword evidence="5" id="KW-0747">Spliceosome</keyword>
<dbReference type="STRING" id="2163413.A0A4P6XIV7"/>
<reference evidence="11" key="1">
    <citation type="submission" date="2019-03" db="EMBL/GenBank/DDBJ databases">
        <title>Snf2 controls pulcherriminic acid biosynthesis and connects pigmentation and antifungal activity of the yeast Metschnikowia pulcherrima.</title>
        <authorList>
            <person name="Gore-Lloyd D."/>
            <person name="Sumann I."/>
            <person name="Brachmann A.O."/>
            <person name="Schneeberger K."/>
            <person name="Ortiz-Merino R.A."/>
            <person name="Moreno-Beltran M."/>
            <person name="Schlaefli M."/>
            <person name="Kirner P."/>
            <person name="Santos Kron A."/>
            <person name="Wolfe K.H."/>
            <person name="Piel J."/>
            <person name="Ahrens C.H."/>
            <person name="Henk D."/>
            <person name="Freimoser F.M."/>
        </authorList>
    </citation>
    <scope>NUCLEOTIDE SEQUENCE [LARGE SCALE GENOMIC DNA]</scope>
    <source>
        <strain evidence="11">APC 1.2</strain>
    </source>
</reference>
<organism evidence="10 11">
    <name type="scientific">Metschnikowia aff. pulcherrima</name>
    <dbReference type="NCBI Taxonomy" id="2163413"/>
    <lineage>
        <taxon>Eukaryota</taxon>
        <taxon>Fungi</taxon>
        <taxon>Dikarya</taxon>
        <taxon>Ascomycota</taxon>
        <taxon>Saccharomycotina</taxon>
        <taxon>Pichiomycetes</taxon>
        <taxon>Metschnikowiaceae</taxon>
        <taxon>Metschnikowia</taxon>
    </lineage>
</organism>
<feature type="domain" description="CWF21" evidence="9">
    <location>
        <begin position="64"/>
        <end position="109"/>
    </location>
</feature>
<name>A0A4P6XIV7_9ASCO</name>
<dbReference type="GO" id="GO:0005681">
    <property type="term" value="C:spliceosomal complex"/>
    <property type="evidence" value="ECO:0007669"/>
    <property type="project" value="UniProtKB-KW"/>
</dbReference>
<dbReference type="GO" id="GO:0008380">
    <property type="term" value="P:RNA splicing"/>
    <property type="evidence" value="ECO:0007669"/>
    <property type="project" value="UniProtKB-KW"/>
</dbReference>
<evidence type="ECO:0000256" key="4">
    <source>
        <dbReference type="ARBA" id="ARBA00022664"/>
    </source>
</evidence>
<proteinExistence type="inferred from homology"/>
<evidence type="ECO:0000256" key="5">
    <source>
        <dbReference type="ARBA" id="ARBA00022728"/>
    </source>
</evidence>
<dbReference type="InterPro" id="IPR013170">
    <property type="entry name" value="mRNA_splic_Cwf21_dom"/>
</dbReference>